<sequence>MKALIVEDKAYIRKGLLNLLQLIDAEIDVLGECSNVKDAVTVANACKPELIFLDINLTDGTGFDFLEQTEHLSFKVIFITAYEEYALKALKSGAIDYILKPLDIEELTSAIQKVENITVEEQKQRIEATKNVWKPNDSKLILSLHDSFQIIDLDELLFCESDKGYTTFYCSDNKKYVVSKTLKEFEERLTQTNFTRPHQSFIVNLKFIDKYDKSGVIYLKNGKKIPVSSRKKEHFLSALLNWNNSKI</sequence>
<organism evidence="4 6">
    <name type="scientific">Jejuia pallidilutea</name>
    <dbReference type="NCBI Taxonomy" id="504487"/>
    <lineage>
        <taxon>Bacteria</taxon>
        <taxon>Pseudomonadati</taxon>
        <taxon>Bacteroidota</taxon>
        <taxon>Flavobacteriia</taxon>
        <taxon>Flavobacteriales</taxon>
        <taxon>Flavobacteriaceae</taxon>
        <taxon>Jejuia</taxon>
    </lineage>
</organism>
<dbReference type="SMART" id="SM00850">
    <property type="entry name" value="LytTR"/>
    <property type="match status" value="1"/>
</dbReference>
<evidence type="ECO:0000313" key="4">
    <source>
        <dbReference type="EMBL" id="GAL66514.1"/>
    </source>
</evidence>
<name>A0A090VTC4_9FLAO</name>
<keyword evidence="1" id="KW-0597">Phosphoprotein</keyword>
<protein>
    <submittedName>
        <fullName evidence="4">Response regulator</fullName>
    </submittedName>
</protein>
<dbReference type="Pfam" id="PF04397">
    <property type="entry name" value="LytTR"/>
    <property type="match status" value="1"/>
</dbReference>
<dbReference type="OrthoDB" id="2168082at2"/>
<dbReference type="GO" id="GO:0003677">
    <property type="term" value="F:DNA binding"/>
    <property type="evidence" value="ECO:0007669"/>
    <property type="project" value="InterPro"/>
</dbReference>
<dbReference type="PANTHER" id="PTHR37299:SF1">
    <property type="entry name" value="STAGE 0 SPORULATION PROTEIN A HOMOLOG"/>
    <property type="match status" value="1"/>
</dbReference>
<dbReference type="eggNOG" id="COG3279">
    <property type="taxonomic scope" value="Bacteria"/>
</dbReference>
<dbReference type="InterPro" id="IPR007492">
    <property type="entry name" value="LytTR_DNA-bd_dom"/>
</dbReference>
<dbReference type="AlphaFoldDB" id="A0A090VTC4"/>
<evidence type="ECO:0000313" key="6">
    <source>
        <dbReference type="Proteomes" id="UP000029641"/>
    </source>
</evidence>
<dbReference type="InterPro" id="IPR001789">
    <property type="entry name" value="Sig_transdc_resp-reg_receiver"/>
</dbReference>
<evidence type="ECO:0000256" key="1">
    <source>
        <dbReference type="PROSITE-ProRule" id="PRU00169"/>
    </source>
</evidence>
<dbReference type="GO" id="GO:0000156">
    <property type="term" value="F:phosphorelay response regulator activity"/>
    <property type="evidence" value="ECO:0007669"/>
    <property type="project" value="InterPro"/>
</dbReference>
<dbReference type="Proteomes" id="UP000029641">
    <property type="component" value="Unassembled WGS sequence"/>
</dbReference>
<feature type="domain" description="HTH LytTR-type" evidence="3">
    <location>
        <begin position="140"/>
        <end position="241"/>
    </location>
</feature>
<dbReference type="STRING" id="504487.JCM19538_887"/>
<feature type="modified residue" description="4-aspartylphosphate" evidence="1">
    <location>
        <position position="54"/>
    </location>
</feature>
<evidence type="ECO:0000259" key="3">
    <source>
        <dbReference type="PROSITE" id="PS50930"/>
    </source>
</evidence>
<dbReference type="SMART" id="SM00448">
    <property type="entry name" value="REC"/>
    <property type="match status" value="1"/>
</dbReference>
<dbReference type="InterPro" id="IPR046947">
    <property type="entry name" value="LytR-like"/>
</dbReference>
<dbReference type="PANTHER" id="PTHR37299">
    <property type="entry name" value="TRANSCRIPTIONAL REGULATOR-RELATED"/>
    <property type="match status" value="1"/>
</dbReference>
<dbReference type="RefSeq" id="WP_042242467.1">
    <property type="nucleotide sequence ID" value="NZ_BBNR01000005.1"/>
</dbReference>
<accession>A0A090VTC4</accession>
<dbReference type="PROSITE" id="PS50930">
    <property type="entry name" value="HTH_LYTTR"/>
    <property type="match status" value="1"/>
</dbReference>
<dbReference type="SUPFAM" id="SSF52172">
    <property type="entry name" value="CheY-like"/>
    <property type="match status" value="1"/>
</dbReference>
<dbReference type="Proteomes" id="UP000030184">
    <property type="component" value="Unassembled WGS sequence"/>
</dbReference>
<dbReference type="InterPro" id="IPR011006">
    <property type="entry name" value="CheY-like_superfamily"/>
</dbReference>
<dbReference type="EMBL" id="BBNY01000090">
    <property type="protein sequence ID" value="GAL90829.1"/>
    <property type="molecule type" value="Genomic_DNA"/>
</dbReference>
<reference evidence="7" key="1">
    <citation type="journal article" date="2014" name="Genome Announc.">
        <title>Draft Genome Sequence of Marine Flavobacterium Jejuia pallidilutea Strain 11shimoA1 and Pigmentation Mutants.</title>
        <authorList>
            <person name="Takatani N."/>
            <person name="Nakanishi M."/>
            <person name="Meirelles P."/>
            <person name="Mino S."/>
            <person name="Suda W."/>
            <person name="Oshima K."/>
            <person name="Hattori M."/>
            <person name="Ohkuma M."/>
            <person name="Hosokawa M."/>
            <person name="Miyashita K."/>
            <person name="Thompson F.L."/>
            <person name="Niwa A."/>
            <person name="Sawabe T."/>
            <person name="Sawabe T."/>
        </authorList>
    </citation>
    <scope>NUCLEOTIDE SEQUENCE [LARGE SCALE GENOMIC DNA]</scope>
    <source>
        <strain evidence="7">JCM 19538</strain>
    </source>
</reference>
<dbReference type="PROSITE" id="PS50110">
    <property type="entry name" value="RESPONSE_REGULATORY"/>
    <property type="match status" value="1"/>
</dbReference>
<feature type="domain" description="Response regulatory" evidence="2">
    <location>
        <begin position="2"/>
        <end position="115"/>
    </location>
</feature>
<evidence type="ECO:0000259" key="2">
    <source>
        <dbReference type="PROSITE" id="PS50110"/>
    </source>
</evidence>
<evidence type="ECO:0000313" key="5">
    <source>
        <dbReference type="EMBL" id="GAL90829.1"/>
    </source>
</evidence>
<dbReference type="Gene3D" id="2.40.50.1020">
    <property type="entry name" value="LytTr DNA-binding domain"/>
    <property type="match status" value="1"/>
</dbReference>
<comment type="caution">
    <text evidence="4">The sequence shown here is derived from an EMBL/GenBank/DDBJ whole genome shotgun (WGS) entry which is preliminary data.</text>
</comment>
<dbReference type="Gene3D" id="3.40.50.2300">
    <property type="match status" value="1"/>
</dbReference>
<dbReference type="EMBL" id="BBNR01000005">
    <property type="protein sequence ID" value="GAL66514.1"/>
    <property type="molecule type" value="Genomic_DNA"/>
</dbReference>
<gene>
    <name evidence="4" type="ORF">JCM19301_2992</name>
    <name evidence="5" type="ORF">JCM19538_887</name>
</gene>
<keyword evidence="7" id="KW-1185">Reference proteome</keyword>
<evidence type="ECO:0000313" key="7">
    <source>
        <dbReference type="Proteomes" id="UP000030184"/>
    </source>
</evidence>
<proteinExistence type="predicted"/>
<dbReference type="Pfam" id="PF00072">
    <property type="entry name" value="Response_reg"/>
    <property type="match status" value="1"/>
</dbReference>